<dbReference type="RefSeq" id="WP_066215868.1">
    <property type="nucleotide sequence ID" value="NZ_FNSN01000003.1"/>
</dbReference>
<sequence>MPLSLSAPGAVRALLTSAEAVLFDFNGTLSLDEDLMGRLYAEAAFEVCGFELSAEEYRDRFVGLSDPDICAALAGGDDVLFARVLDHLCEGYLQEIRRMPRIPAAHVALVRDLVASGTKVAVVTGTLRRLLEPALEDSGLAALLSATVCSDDVERGKPDPEGFLRGAELLGVPAATTVVVEDSLAGVAAARAAGMPCVLVGPLAADGPAADHSAGVHPLGELAALAV</sequence>
<dbReference type="InterPro" id="IPR051600">
    <property type="entry name" value="Beta-PGM-like"/>
</dbReference>
<dbReference type="GO" id="GO:0046872">
    <property type="term" value="F:metal ion binding"/>
    <property type="evidence" value="ECO:0007669"/>
    <property type="project" value="UniProtKB-KW"/>
</dbReference>
<dbReference type="InterPro" id="IPR023198">
    <property type="entry name" value="PGP-like_dom2"/>
</dbReference>
<name>A0A1H4LGM5_9MICC</name>
<dbReference type="PANTHER" id="PTHR46193:SF21">
    <property type="entry name" value="SLL1138 PROTEIN"/>
    <property type="match status" value="1"/>
</dbReference>
<dbReference type="Gene3D" id="3.40.50.1000">
    <property type="entry name" value="HAD superfamily/HAD-like"/>
    <property type="match status" value="1"/>
</dbReference>
<dbReference type="Proteomes" id="UP000182652">
    <property type="component" value="Unassembled WGS sequence"/>
</dbReference>
<organism evidence="5 6">
    <name type="scientific">Arthrobacter woluwensis</name>
    <dbReference type="NCBI Taxonomy" id="156980"/>
    <lineage>
        <taxon>Bacteria</taxon>
        <taxon>Bacillati</taxon>
        <taxon>Actinomycetota</taxon>
        <taxon>Actinomycetes</taxon>
        <taxon>Micrococcales</taxon>
        <taxon>Micrococcaceae</taxon>
        <taxon>Arthrobacter</taxon>
    </lineage>
</organism>
<comment type="cofactor">
    <cofactor evidence="1">
        <name>Mg(2+)</name>
        <dbReference type="ChEBI" id="CHEBI:18420"/>
    </cofactor>
</comment>
<dbReference type="SFLD" id="SFLDS00003">
    <property type="entry name" value="Haloacid_Dehalogenase"/>
    <property type="match status" value="1"/>
</dbReference>
<dbReference type="STRING" id="156980.SAMN04489745_0985"/>
<evidence type="ECO:0000256" key="4">
    <source>
        <dbReference type="ARBA" id="ARBA00022842"/>
    </source>
</evidence>
<evidence type="ECO:0000256" key="3">
    <source>
        <dbReference type="ARBA" id="ARBA00022723"/>
    </source>
</evidence>
<dbReference type="SFLD" id="SFLDG01129">
    <property type="entry name" value="C1.5:_HAD__Beta-PGM__Phosphata"/>
    <property type="match status" value="1"/>
</dbReference>
<evidence type="ECO:0000313" key="5">
    <source>
        <dbReference type="EMBL" id="SEB69345.1"/>
    </source>
</evidence>
<dbReference type="EMBL" id="FNSN01000003">
    <property type="protein sequence ID" value="SEB69345.1"/>
    <property type="molecule type" value="Genomic_DNA"/>
</dbReference>
<dbReference type="InterPro" id="IPR023214">
    <property type="entry name" value="HAD_sf"/>
</dbReference>
<dbReference type="Pfam" id="PF00702">
    <property type="entry name" value="Hydrolase"/>
    <property type="match status" value="1"/>
</dbReference>
<proteinExistence type="inferred from homology"/>
<dbReference type="GO" id="GO:0003824">
    <property type="term" value="F:catalytic activity"/>
    <property type="evidence" value="ECO:0007669"/>
    <property type="project" value="UniProtKB-ARBA"/>
</dbReference>
<evidence type="ECO:0000256" key="1">
    <source>
        <dbReference type="ARBA" id="ARBA00001946"/>
    </source>
</evidence>
<dbReference type="InterPro" id="IPR036412">
    <property type="entry name" value="HAD-like_sf"/>
</dbReference>
<comment type="similarity">
    <text evidence="2">Belongs to the HAD-like hydrolase superfamily. CbbY/CbbZ/Gph/YieH family.</text>
</comment>
<keyword evidence="3" id="KW-0479">Metal-binding</keyword>
<evidence type="ECO:0000313" key="6">
    <source>
        <dbReference type="Proteomes" id="UP000182652"/>
    </source>
</evidence>
<reference evidence="5 6" key="1">
    <citation type="submission" date="2016-10" db="EMBL/GenBank/DDBJ databases">
        <authorList>
            <person name="de Groot N.N."/>
        </authorList>
    </citation>
    <scope>NUCLEOTIDE SEQUENCE [LARGE SCALE GENOMIC DNA]</scope>
    <source>
        <strain evidence="5 6">DSM 10495</strain>
    </source>
</reference>
<keyword evidence="4" id="KW-0460">Magnesium</keyword>
<dbReference type="Gene3D" id="1.10.150.240">
    <property type="entry name" value="Putative phosphatase, domain 2"/>
    <property type="match status" value="1"/>
</dbReference>
<dbReference type="AlphaFoldDB" id="A0A1H4LGM5"/>
<dbReference type="InterPro" id="IPR006439">
    <property type="entry name" value="HAD-SF_hydro_IA"/>
</dbReference>
<dbReference type="NCBIfam" id="TIGR01509">
    <property type="entry name" value="HAD-SF-IA-v3"/>
    <property type="match status" value="1"/>
</dbReference>
<keyword evidence="6" id="KW-1185">Reference proteome</keyword>
<gene>
    <name evidence="5" type="ORF">SAMN04489745_0985</name>
</gene>
<dbReference type="PANTHER" id="PTHR46193">
    <property type="entry name" value="6-PHOSPHOGLUCONATE PHOSPHATASE"/>
    <property type="match status" value="1"/>
</dbReference>
<dbReference type="SUPFAM" id="SSF56784">
    <property type="entry name" value="HAD-like"/>
    <property type="match status" value="1"/>
</dbReference>
<protein>
    <submittedName>
        <fullName evidence="5">Beta-phosphoglucomutase</fullName>
    </submittedName>
</protein>
<dbReference type="CDD" id="cd07505">
    <property type="entry name" value="HAD_BPGM-like"/>
    <property type="match status" value="1"/>
</dbReference>
<evidence type="ECO:0000256" key="2">
    <source>
        <dbReference type="ARBA" id="ARBA00006171"/>
    </source>
</evidence>
<accession>A0A1H4LGM5</accession>